<evidence type="ECO:0000313" key="2">
    <source>
        <dbReference type="Proteomes" id="UP000886523"/>
    </source>
</evidence>
<sequence length="246" mass="27286">MNFWGETQEKLPFLVADVDMDGLDREYWGRIWKCHPQVGAALSVGPPPHFSVMGNGTPEQIQNVVDILCRSGSFPCHEKSASSTRSSAYETERMPPITEILKLMTNLHTSLWEPTRYTNKNSNQPTCTQSMCDRGMTSKDASQSVYPGFVHDHVLGVNYQCSKIVLDRRFDRKKNVNNVNKVYMPCGDDDKPIQGGGGRAPDAPNLVLGPVVAEDGAGPRTMTLFDRSRPFSHTALVFELPEGPPC</sequence>
<gene>
    <name evidence="1" type="ORF">BS47DRAFT_829075</name>
</gene>
<proteinExistence type="predicted"/>
<comment type="caution">
    <text evidence="1">The sequence shown here is derived from an EMBL/GenBank/DDBJ whole genome shotgun (WGS) entry which is preliminary data.</text>
</comment>
<accession>A0A9P6DU31</accession>
<name>A0A9P6DU31_9AGAM</name>
<protein>
    <submittedName>
        <fullName evidence="1">Uncharacterized protein</fullName>
    </submittedName>
</protein>
<dbReference type="EMBL" id="MU128955">
    <property type="protein sequence ID" value="KAF9514926.1"/>
    <property type="molecule type" value="Genomic_DNA"/>
</dbReference>
<evidence type="ECO:0000313" key="1">
    <source>
        <dbReference type="EMBL" id="KAF9514926.1"/>
    </source>
</evidence>
<organism evidence="1 2">
    <name type="scientific">Hydnum rufescens UP504</name>
    <dbReference type="NCBI Taxonomy" id="1448309"/>
    <lineage>
        <taxon>Eukaryota</taxon>
        <taxon>Fungi</taxon>
        <taxon>Dikarya</taxon>
        <taxon>Basidiomycota</taxon>
        <taxon>Agaricomycotina</taxon>
        <taxon>Agaricomycetes</taxon>
        <taxon>Cantharellales</taxon>
        <taxon>Hydnaceae</taxon>
        <taxon>Hydnum</taxon>
    </lineage>
</organism>
<dbReference type="OrthoDB" id="2690153at2759"/>
<dbReference type="AlphaFoldDB" id="A0A9P6DU31"/>
<reference evidence="1" key="1">
    <citation type="journal article" date="2020" name="Nat. Commun.">
        <title>Large-scale genome sequencing of mycorrhizal fungi provides insights into the early evolution of symbiotic traits.</title>
        <authorList>
            <person name="Miyauchi S."/>
            <person name="Kiss E."/>
            <person name="Kuo A."/>
            <person name="Drula E."/>
            <person name="Kohler A."/>
            <person name="Sanchez-Garcia M."/>
            <person name="Morin E."/>
            <person name="Andreopoulos B."/>
            <person name="Barry K.W."/>
            <person name="Bonito G."/>
            <person name="Buee M."/>
            <person name="Carver A."/>
            <person name="Chen C."/>
            <person name="Cichocki N."/>
            <person name="Clum A."/>
            <person name="Culley D."/>
            <person name="Crous P.W."/>
            <person name="Fauchery L."/>
            <person name="Girlanda M."/>
            <person name="Hayes R.D."/>
            <person name="Keri Z."/>
            <person name="LaButti K."/>
            <person name="Lipzen A."/>
            <person name="Lombard V."/>
            <person name="Magnuson J."/>
            <person name="Maillard F."/>
            <person name="Murat C."/>
            <person name="Nolan M."/>
            <person name="Ohm R.A."/>
            <person name="Pangilinan J."/>
            <person name="Pereira M.F."/>
            <person name="Perotto S."/>
            <person name="Peter M."/>
            <person name="Pfister S."/>
            <person name="Riley R."/>
            <person name="Sitrit Y."/>
            <person name="Stielow J.B."/>
            <person name="Szollosi G."/>
            <person name="Zifcakova L."/>
            <person name="Stursova M."/>
            <person name="Spatafora J.W."/>
            <person name="Tedersoo L."/>
            <person name="Vaario L.M."/>
            <person name="Yamada A."/>
            <person name="Yan M."/>
            <person name="Wang P."/>
            <person name="Xu J."/>
            <person name="Bruns T."/>
            <person name="Baldrian P."/>
            <person name="Vilgalys R."/>
            <person name="Dunand C."/>
            <person name="Henrissat B."/>
            <person name="Grigoriev I.V."/>
            <person name="Hibbett D."/>
            <person name="Nagy L.G."/>
            <person name="Martin F.M."/>
        </authorList>
    </citation>
    <scope>NUCLEOTIDE SEQUENCE</scope>
    <source>
        <strain evidence="1">UP504</strain>
    </source>
</reference>
<keyword evidence="2" id="KW-1185">Reference proteome</keyword>
<dbReference type="Proteomes" id="UP000886523">
    <property type="component" value="Unassembled WGS sequence"/>
</dbReference>